<evidence type="ECO:0000256" key="1">
    <source>
        <dbReference type="SAM" id="MobiDB-lite"/>
    </source>
</evidence>
<comment type="caution">
    <text evidence="2">The sequence shown here is derived from an EMBL/GenBank/DDBJ whole genome shotgun (WGS) entry which is preliminary data.</text>
</comment>
<evidence type="ECO:0000313" key="2">
    <source>
        <dbReference type="EMBL" id="HIZ02920.1"/>
    </source>
</evidence>
<proteinExistence type="predicted"/>
<reference evidence="2" key="2">
    <citation type="submission" date="2021-04" db="EMBL/GenBank/DDBJ databases">
        <authorList>
            <person name="Gilroy R."/>
        </authorList>
    </citation>
    <scope>NUCLEOTIDE SEQUENCE</scope>
    <source>
        <strain evidence="2">CHK187-5294</strain>
    </source>
</reference>
<accession>A0A9D2A7L4</accession>
<feature type="region of interest" description="Disordered" evidence="1">
    <location>
        <begin position="187"/>
        <end position="206"/>
    </location>
</feature>
<name>A0A9D2A7L4_9FIRM</name>
<sequence length="206" mass="22559">MNRKKILKTAVFAVIVVAVAAVLEVCAFNFKPITVSLGWRQDETRTYAQADFRLENCYINAGGEIEIGEGEAHLWLENLNYELNTMRVSFESGGISSVSAFCDSSTEDKTVTLANGAGNVVVDGNILSVRFDLQGETGDTLKNFTVIINDYQFRFSWARFIAMIAVCFITRGLFALQHPVDYGIDTSDTGAASAKKEEDKGEGESA</sequence>
<protein>
    <submittedName>
        <fullName evidence="2">Uncharacterized protein</fullName>
    </submittedName>
</protein>
<dbReference type="Proteomes" id="UP000824132">
    <property type="component" value="Unassembled WGS sequence"/>
</dbReference>
<dbReference type="EMBL" id="DXCL01000009">
    <property type="protein sequence ID" value="HIZ02920.1"/>
    <property type="molecule type" value="Genomic_DNA"/>
</dbReference>
<dbReference type="AlphaFoldDB" id="A0A9D2A7L4"/>
<organism evidence="2 3">
    <name type="scientific">Candidatus Borkfalkia avistercoris</name>
    <dbReference type="NCBI Taxonomy" id="2838504"/>
    <lineage>
        <taxon>Bacteria</taxon>
        <taxon>Bacillati</taxon>
        <taxon>Bacillota</taxon>
        <taxon>Clostridia</taxon>
        <taxon>Christensenellales</taxon>
        <taxon>Christensenellaceae</taxon>
        <taxon>Candidatus Borkfalkia</taxon>
    </lineage>
</organism>
<gene>
    <name evidence="2" type="ORF">H9727_01390</name>
</gene>
<feature type="compositionally biased region" description="Basic and acidic residues" evidence="1">
    <location>
        <begin position="194"/>
        <end position="206"/>
    </location>
</feature>
<reference evidence="2" key="1">
    <citation type="journal article" date="2021" name="PeerJ">
        <title>Extensive microbial diversity within the chicken gut microbiome revealed by metagenomics and culture.</title>
        <authorList>
            <person name="Gilroy R."/>
            <person name="Ravi A."/>
            <person name="Getino M."/>
            <person name="Pursley I."/>
            <person name="Horton D.L."/>
            <person name="Alikhan N.F."/>
            <person name="Baker D."/>
            <person name="Gharbi K."/>
            <person name="Hall N."/>
            <person name="Watson M."/>
            <person name="Adriaenssens E.M."/>
            <person name="Foster-Nyarko E."/>
            <person name="Jarju S."/>
            <person name="Secka A."/>
            <person name="Antonio M."/>
            <person name="Oren A."/>
            <person name="Chaudhuri R.R."/>
            <person name="La Ragione R."/>
            <person name="Hildebrand F."/>
            <person name="Pallen M.J."/>
        </authorList>
    </citation>
    <scope>NUCLEOTIDE SEQUENCE</scope>
    <source>
        <strain evidence="2">CHK187-5294</strain>
    </source>
</reference>
<evidence type="ECO:0000313" key="3">
    <source>
        <dbReference type="Proteomes" id="UP000824132"/>
    </source>
</evidence>